<evidence type="ECO:0008006" key="4">
    <source>
        <dbReference type="Google" id="ProtNLM"/>
    </source>
</evidence>
<organism evidence="2 3">
    <name type="scientific">Clostridium beijerinckii (strain ATCC 51743 / NCIMB 8052)</name>
    <name type="common">Clostridium acetobutylicum</name>
    <dbReference type="NCBI Taxonomy" id="290402"/>
    <lineage>
        <taxon>Bacteria</taxon>
        <taxon>Bacillati</taxon>
        <taxon>Bacillota</taxon>
        <taxon>Clostridia</taxon>
        <taxon>Eubacteriales</taxon>
        <taxon>Clostridiaceae</taxon>
        <taxon>Clostridium</taxon>
    </lineage>
</organism>
<gene>
    <name evidence="2" type="ordered locus">Cbei_1404</name>
</gene>
<reference evidence="2 3" key="2">
    <citation type="journal article" date="2011" name="BMC Genomics">
        <title>Single-nucleotide resolution analysis of the transcriptome structure of Clostridium beijerinckii NCIMB 8052 using RNA-Seq.</title>
        <authorList>
            <person name="Wang Y."/>
            <person name="Li X."/>
            <person name="Mao Y."/>
            <person name="Blaschek H.P."/>
        </authorList>
    </citation>
    <scope>NUCLEOTIDE SEQUENCE [LARGE SCALE GENOMIC DNA]</scope>
    <source>
        <strain evidence="3">ATCC 51743 / NCIMB 8052</strain>
    </source>
</reference>
<name>A6LTA2_CLOB8</name>
<evidence type="ECO:0000313" key="3">
    <source>
        <dbReference type="Proteomes" id="UP000000565"/>
    </source>
</evidence>
<feature type="transmembrane region" description="Helical" evidence="1">
    <location>
        <begin position="119"/>
        <end position="141"/>
    </location>
</feature>
<dbReference type="AlphaFoldDB" id="A6LTA2"/>
<feature type="transmembrane region" description="Helical" evidence="1">
    <location>
        <begin position="147"/>
        <end position="173"/>
    </location>
</feature>
<feature type="transmembrane region" description="Helical" evidence="1">
    <location>
        <begin position="61"/>
        <end position="88"/>
    </location>
</feature>
<reference evidence="2 3" key="3">
    <citation type="journal article" date="2012" name="BMC Genomics">
        <title>Genome-wide dynamic transcriptional profiling in clostridium beijerinckii NCIMB 8052 using single-nucleotide resolution RNA-Seq.</title>
        <authorList>
            <person name="Wang Y."/>
            <person name="Li X."/>
            <person name="Mao Y."/>
            <person name="Blaschek H.P."/>
        </authorList>
    </citation>
    <scope>NUCLEOTIDE SEQUENCE [LARGE SCALE GENOMIC DNA]</scope>
    <source>
        <strain evidence="3">ATCC 51743 / NCIMB 8052</strain>
    </source>
</reference>
<accession>A6LTA2</accession>
<dbReference type="EMBL" id="CP000721">
    <property type="protein sequence ID" value="ABR33582.1"/>
    <property type="molecule type" value="Genomic_DNA"/>
</dbReference>
<keyword evidence="1" id="KW-1133">Transmembrane helix</keyword>
<keyword evidence="1" id="KW-0472">Membrane</keyword>
<sequence>MLYTSVYTCDARGGENIMNNKIKQMVYAGLLTALAIIIPIQFGFLRIVIPPYFTATLAAHVPMMLSMLISPFVAAVVGIGSTIGFLIAGTPAPVVARAATHIVVGYVGAMIIMKNKSYVKAIAITAPIHGILEALVTIPFIGFSVAVYPALIITVVGAILHHSADSIIAYAIVKAMAKARKKNIYNVFGEFKTQRALQR</sequence>
<dbReference type="HOGENOM" id="CLU_118978_0_0_9"/>
<feature type="transmembrane region" description="Helical" evidence="1">
    <location>
        <begin position="25"/>
        <end position="49"/>
    </location>
</feature>
<dbReference type="eggNOG" id="ENOG5032VI2">
    <property type="taxonomic scope" value="Bacteria"/>
</dbReference>
<proteinExistence type="predicted"/>
<evidence type="ECO:0000313" key="2">
    <source>
        <dbReference type="EMBL" id="ABR33582.1"/>
    </source>
</evidence>
<dbReference type="Proteomes" id="UP000000565">
    <property type="component" value="Chromosome"/>
</dbReference>
<keyword evidence="1" id="KW-0812">Transmembrane</keyword>
<dbReference type="Gene3D" id="1.10.1760.20">
    <property type="match status" value="1"/>
</dbReference>
<protein>
    <recommendedName>
        <fullName evidence="4">Niacin transporter NiaX</fullName>
    </recommendedName>
</protein>
<dbReference type="KEGG" id="cbe:Cbei_1404"/>
<evidence type="ECO:0000256" key="1">
    <source>
        <dbReference type="SAM" id="Phobius"/>
    </source>
</evidence>
<reference evidence="2 3" key="1">
    <citation type="submission" date="2007-06" db="EMBL/GenBank/DDBJ databases">
        <title>Complete sequence of Clostridium beijerinckii NCIMB 8052.</title>
        <authorList>
            <consortium name="US DOE Joint Genome Institute"/>
            <person name="Copeland A."/>
            <person name="Lucas S."/>
            <person name="Lapidus A."/>
            <person name="Barry K."/>
            <person name="Detter J.C."/>
            <person name="Glavina del Rio T."/>
            <person name="Hammon N."/>
            <person name="Israni S."/>
            <person name="Dalin E."/>
            <person name="Tice H."/>
            <person name="Pitluck S."/>
            <person name="Sims D."/>
            <person name="Brettin T."/>
            <person name="Bruce D."/>
            <person name="Tapia R."/>
            <person name="Brainard J."/>
            <person name="Schmutz J."/>
            <person name="Larimer F."/>
            <person name="Land M."/>
            <person name="Hauser L."/>
            <person name="Kyrpides N."/>
            <person name="Mikhailova N."/>
            <person name="Bennet G."/>
            <person name="Cann I."/>
            <person name="Chen J.-S."/>
            <person name="Contreras A.L."/>
            <person name="Jones D."/>
            <person name="Kashket E."/>
            <person name="Mitchell W."/>
            <person name="Stoddard S."/>
            <person name="Schwarz W."/>
            <person name="Qureshi N."/>
            <person name="Young M."/>
            <person name="Shi Z."/>
            <person name="Ezeji T."/>
            <person name="White B."/>
            <person name="Blaschek H."/>
            <person name="Richardson P."/>
        </authorList>
    </citation>
    <scope>NUCLEOTIDE SEQUENCE [LARGE SCALE GENOMIC DNA]</scope>
    <source>
        <strain evidence="3">ATCC 51743 / NCIMB 8052</strain>
    </source>
</reference>